<organism evidence="2 3">
    <name type="scientific">Candidatus Wildermuthbacteria bacterium RIFCSPHIGHO2_02_FULL_45_25</name>
    <dbReference type="NCBI Taxonomy" id="1802450"/>
    <lineage>
        <taxon>Bacteria</taxon>
        <taxon>Candidatus Wildermuthiibacteriota</taxon>
    </lineage>
</organism>
<dbReference type="SUPFAM" id="SSF89095">
    <property type="entry name" value="GatB/YqeY motif"/>
    <property type="match status" value="1"/>
</dbReference>
<dbReference type="GO" id="GO:0016884">
    <property type="term" value="F:carbon-nitrogen ligase activity, with glutamine as amido-N-donor"/>
    <property type="evidence" value="ECO:0007669"/>
    <property type="project" value="InterPro"/>
</dbReference>
<dbReference type="InterPro" id="IPR023168">
    <property type="entry name" value="GatB_Yqey_C_2"/>
</dbReference>
<dbReference type="PANTHER" id="PTHR28055:SF1">
    <property type="entry name" value="ALTERED INHERITANCE OF MITOCHONDRIA PROTEIN 41, MITOCHONDRIAL"/>
    <property type="match status" value="1"/>
</dbReference>
<dbReference type="PANTHER" id="PTHR28055">
    <property type="entry name" value="ALTERED INHERITANCE OF MITOCHONDRIA PROTEIN 41, MITOCHONDRIAL"/>
    <property type="match status" value="1"/>
</dbReference>
<dbReference type="EMBL" id="MHTV01000030">
    <property type="protein sequence ID" value="OHA66566.1"/>
    <property type="molecule type" value="Genomic_DNA"/>
</dbReference>
<evidence type="ECO:0000313" key="3">
    <source>
        <dbReference type="Proteomes" id="UP000178092"/>
    </source>
</evidence>
<gene>
    <name evidence="2" type="ORF">A3C04_03980</name>
</gene>
<evidence type="ECO:0000256" key="1">
    <source>
        <dbReference type="SAM" id="MobiDB-lite"/>
    </source>
</evidence>
<comment type="caution">
    <text evidence="2">The sequence shown here is derived from an EMBL/GenBank/DDBJ whole genome shotgun (WGS) entry which is preliminary data.</text>
</comment>
<evidence type="ECO:0000313" key="2">
    <source>
        <dbReference type="EMBL" id="OHA66566.1"/>
    </source>
</evidence>
<dbReference type="InterPro" id="IPR003789">
    <property type="entry name" value="Asn/Gln_tRNA_amidoTrase-B-like"/>
</dbReference>
<feature type="compositionally biased region" description="Acidic residues" evidence="1">
    <location>
        <begin position="51"/>
        <end position="64"/>
    </location>
</feature>
<name>A0A1G2R139_9BACT</name>
<dbReference type="Proteomes" id="UP000178092">
    <property type="component" value="Unassembled WGS sequence"/>
</dbReference>
<dbReference type="Gene3D" id="1.10.1510.10">
    <property type="entry name" value="Uncharacterised protein YqeY/AIM41 PF09424, N-terminal domain"/>
    <property type="match status" value="1"/>
</dbReference>
<keyword evidence="2" id="KW-0808">Transferase</keyword>
<dbReference type="InterPro" id="IPR042184">
    <property type="entry name" value="YqeY/Aim41_N"/>
</dbReference>
<dbReference type="InterPro" id="IPR019004">
    <property type="entry name" value="YqeY/Aim41"/>
</dbReference>
<reference evidence="2 3" key="1">
    <citation type="journal article" date="2016" name="Nat. Commun.">
        <title>Thousands of microbial genomes shed light on interconnected biogeochemical processes in an aquifer system.</title>
        <authorList>
            <person name="Anantharaman K."/>
            <person name="Brown C.T."/>
            <person name="Hug L.A."/>
            <person name="Sharon I."/>
            <person name="Castelle C.J."/>
            <person name="Probst A.J."/>
            <person name="Thomas B.C."/>
            <person name="Singh A."/>
            <person name="Wilkins M.J."/>
            <person name="Karaoz U."/>
            <person name="Brodie E.L."/>
            <person name="Williams K.H."/>
            <person name="Hubbard S.S."/>
            <person name="Banfield J.F."/>
        </authorList>
    </citation>
    <scope>NUCLEOTIDE SEQUENCE [LARGE SCALE GENOMIC DNA]</scope>
</reference>
<accession>A0A1G2R139</accession>
<dbReference type="AlphaFoldDB" id="A0A1G2R139"/>
<dbReference type="Gene3D" id="1.10.10.410">
    <property type="match status" value="1"/>
</dbReference>
<protein>
    <submittedName>
        <fullName evidence="2">Glutamyl-tRNA amidotransferase</fullName>
    </submittedName>
</protein>
<dbReference type="GO" id="GO:0016740">
    <property type="term" value="F:transferase activity"/>
    <property type="evidence" value="ECO:0007669"/>
    <property type="project" value="UniProtKB-KW"/>
</dbReference>
<feature type="region of interest" description="Disordered" evidence="1">
    <location>
        <begin position="40"/>
        <end position="64"/>
    </location>
</feature>
<sequence length="164" mass="18358">MLKQQLKDNLKDAMRQKDTVTMGTLRMLLSSIANKEIEKRSGIAKQNENMSAEELDEKSQLTDEEVQQVISSEVKKRREAAEAFEKGGRPELAQNEKEEMAVLRKYLPEQLPEEEIRKLVKEAIEQTGAASAKDMGKVMSASMPKVKGRADGNQVNAIVKELLG</sequence>
<dbReference type="Pfam" id="PF09424">
    <property type="entry name" value="YqeY"/>
    <property type="match status" value="2"/>
</dbReference>
<proteinExistence type="predicted"/>